<feature type="transmembrane region" description="Helical" evidence="6">
    <location>
        <begin position="96"/>
        <end position="121"/>
    </location>
</feature>
<sequence length="733" mass="80970">MNLSKIQEITTKELKSYFDHAQGYLLLSILLAVLYFLFLRTFFIIGTASVRNLFQFLPWILTIFVPAVTMSSIASEKDKQTLEYLITQPITPKDIIIGKIFGAFIFSSIGILLTLPLAFLISTVGTIDIGEATAGYIGALILTFALTSLGVAISSFYKNQISAFLTSATVIFLLNVISTDLVSINIPITISNLLSKLSVADNYFSIIRGVLEVPSIVYFSLFIYISINIGITNIEQVRYSKIKSRIIKFAKSLVVILAISAITVYSAGYAKGRIDLTTNKKYTLSEISKETLKNGDKVNINVYASKDLPQQFQAVFSELKNILNDYSAFGGQKVQVQYLNPEDNMAEINANGISPIQFNVIGNDQYQVKQGYMALVISNDTDNSKKEVIAYVNDLNSLEFELTKAINKVKETGRPTIAFAIGNGEKDLYQDFGTLKSILDTDYTITTVSLPNAEDAKVPDLKTFKAIIFAGQTNAYSKNAEKEIITYIKNGGNVLYMPDLVQIDLQTTSASKNEALNGSLLSEFGIKINPDLVYDLRSNVPTQVGTESGVIVVSYPFWTVGVLSSTNSKEFPGTAIFPWTSSLELSSDDWEKLYSTSIFGNKQANTFNIALEQELNETDLQEIPLIAMSGLKDKNKGVIIVTGTSRIFDNQFISQSRENALLSVSIFEKLASEKNFSQITAKNILGSQFISTTDAQKQLINYGSPALSFSLLLMLGIARYGGKKRQKHMIEYI</sequence>
<feature type="transmembrane region" description="Helical" evidence="6">
    <location>
        <begin position="21"/>
        <end position="44"/>
    </location>
</feature>
<feature type="transmembrane region" description="Helical" evidence="6">
    <location>
        <begin position="699"/>
        <end position="720"/>
    </location>
</feature>
<comment type="caution">
    <text evidence="9">The sequence shown here is derived from an EMBL/GenBank/DDBJ whole genome shotgun (WGS) entry which is preliminary data.</text>
</comment>
<dbReference type="InterPro" id="IPR055396">
    <property type="entry name" value="DUF7088"/>
</dbReference>
<name>A0A1F4UPN8_UNCKA</name>
<evidence type="ECO:0000259" key="7">
    <source>
        <dbReference type="Pfam" id="PF09822"/>
    </source>
</evidence>
<evidence type="ECO:0000256" key="6">
    <source>
        <dbReference type="SAM" id="Phobius"/>
    </source>
</evidence>
<dbReference type="Proteomes" id="UP000176444">
    <property type="component" value="Unassembled WGS sequence"/>
</dbReference>
<feature type="transmembrane region" description="Helical" evidence="6">
    <location>
        <begin position="164"/>
        <end position="186"/>
    </location>
</feature>
<evidence type="ECO:0000259" key="8">
    <source>
        <dbReference type="Pfam" id="PF23357"/>
    </source>
</evidence>
<evidence type="ECO:0000313" key="10">
    <source>
        <dbReference type="Proteomes" id="UP000176444"/>
    </source>
</evidence>
<feature type="transmembrane region" description="Helical" evidence="6">
    <location>
        <begin position="56"/>
        <end position="75"/>
    </location>
</feature>
<dbReference type="Pfam" id="PF23357">
    <property type="entry name" value="DUF7088"/>
    <property type="match status" value="1"/>
</dbReference>
<dbReference type="PANTHER" id="PTHR30294">
    <property type="entry name" value="MEMBRANE COMPONENT OF ABC TRANSPORTER YHHJ-RELATED"/>
    <property type="match status" value="1"/>
</dbReference>
<protein>
    <submittedName>
        <fullName evidence="9">Uncharacterized protein</fullName>
    </submittedName>
</protein>
<evidence type="ECO:0000256" key="2">
    <source>
        <dbReference type="ARBA" id="ARBA00022475"/>
    </source>
</evidence>
<feature type="domain" description="ABC-type uncharacterised transport system" evidence="7">
    <location>
        <begin position="414"/>
        <end position="620"/>
    </location>
</feature>
<dbReference type="Pfam" id="PF12679">
    <property type="entry name" value="ABC2_membrane_2"/>
    <property type="match status" value="1"/>
</dbReference>
<evidence type="ECO:0000256" key="1">
    <source>
        <dbReference type="ARBA" id="ARBA00004651"/>
    </source>
</evidence>
<dbReference type="GO" id="GO:0140359">
    <property type="term" value="F:ABC-type transporter activity"/>
    <property type="evidence" value="ECO:0007669"/>
    <property type="project" value="InterPro"/>
</dbReference>
<feature type="transmembrane region" description="Helical" evidence="6">
    <location>
        <begin position="133"/>
        <end position="157"/>
    </location>
</feature>
<dbReference type="GO" id="GO:0005886">
    <property type="term" value="C:plasma membrane"/>
    <property type="evidence" value="ECO:0007669"/>
    <property type="project" value="UniProtKB-SubCell"/>
</dbReference>
<evidence type="ECO:0000256" key="3">
    <source>
        <dbReference type="ARBA" id="ARBA00022692"/>
    </source>
</evidence>
<keyword evidence="5 6" id="KW-0472">Membrane</keyword>
<feature type="domain" description="DUF7088" evidence="8">
    <location>
        <begin position="279"/>
        <end position="378"/>
    </location>
</feature>
<evidence type="ECO:0000256" key="5">
    <source>
        <dbReference type="ARBA" id="ARBA00023136"/>
    </source>
</evidence>
<feature type="transmembrane region" description="Helical" evidence="6">
    <location>
        <begin position="206"/>
        <end position="231"/>
    </location>
</feature>
<proteinExistence type="predicted"/>
<accession>A0A1F4UPN8</accession>
<dbReference type="PANTHER" id="PTHR30294:SF29">
    <property type="entry name" value="MULTIDRUG ABC TRANSPORTER PERMEASE YBHS-RELATED"/>
    <property type="match status" value="1"/>
</dbReference>
<keyword evidence="3 6" id="KW-0812">Transmembrane</keyword>
<dbReference type="EMBL" id="MEUX01000026">
    <property type="protein sequence ID" value="OGC46931.1"/>
    <property type="molecule type" value="Genomic_DNA"/>
</dbReference>
<feature type="transmembrane region" description="Helical" evidence="6">
    <location>
        <begin position="252"/>
        <end position="270"/>
    </location>
</feature>
<organism evidence="9 10">
    <name type="scientific">candidate division WWE3 bacterium RIFCSPHIGHO2_01_FULL_35_17</name>
    <dbReference type="NCBI Taxonomy" id="1802614"/>
    <lineage>
        <taxon>Bacteria</taxon>
        <taxon>Katanobacteria</taxon>
    </lineage>
</organism>
<dbReference type="InterPro" id="IPR019196">
    <property type="entry name" value="ABC_transp_unknown"/>
</dbReference>
<dbReference type="Pfam" id="PF09822">
    <property type="entry name" value="ABC_transp_aux"/>
    <property type="match status" value="1"/>
</dbReference>
<dbReference type="AlphaFoldDB" id="A0A1F4UPN8"/>
<reference evidence="9 10" key="1">
    <citation type="journal article" date="2016" name="Nat. Commun.">
        <title>Thousands of microbial genomes shed light on interconnected biogeochemical processes in an aquifer system.</title>
        <authorList>
            <person name="Anantharaman K."/>
            <person name="Brown C.T."/>
            <person name="Hug L.A."/>
            <person name="Sharon I."/>
            <person name="Castelle C.J."/>
            <person name="Probst A.J."/>
            <person name="Thomas B.C."/>
            <person name="Singh A."/>
            <person name="Wilkins M.J."/>
            <person name="Karaoz U."/>
            <person name="Brodie E.L."/>
            <person name="Williams K.H."/>
            <person name="Hubbard S.S."/>
            <person name="Banfield J.F."/>
        </authorList>
    </citation>
    <scope>NUCLEOTIDE SEQUENCE [LARGE SCALE GENOMIC DNA]</scope>
</reference>
<comment type="subcellular location">
    <subcellularLocation>
        <location evidence="1">Cell membrane</location>
        <topology evidence="1">Multi-pass membrane protein</topology>
    </subcellularLocation>
</comment>
<keyword evidence="2" id="KW-1003">Cell membrane</keyword>
<gene>
    <name evidence="9" type="ORF">A2713_00920</name>
</gene>
<dbReference type="InterPro" id="IPR051449">
    <property type="entry name" value="ABC-2_transporter_component"/>
</dbReference>
<keyword evidence="4 6" id="KW-1133">Transmembrane helix</keyword>
<evidence type="ECO:0000313" key="9">
    <source>
        <dbReference type="EMBL" id="OGC46931.1"/>
    </source>
</evidence>
<evidence type="ECO:0000256" key="4">
    <source>
        <dbReference type="ARBA" id="ARBA00022989"/>
    </source>
</evidence>